<accession>A0A3D8QA37</accession>
<dbReference type="Pfam" id="PF02449">
    <property type="entry name" value="Glyco_hydro_42"/>
    <property type="match status" value="1"/>
</dbReference>
<protein>
    <recommendedName>
        <fullName evidence="7">Glycoside hydrolase family 35 protein</fullName>
    </recommendedName>
</protein>
<dbReference type="FunFam" id="3.20.20.80:FF:000135">
    <property type="entry name" value="Beta-galactosidase, putative, bgl35A"/>
    <property type="match status" value="1"/>
</dbReference>
<dbReference type="GO" id="GO:0004565">
    <property type="term" value="F:beta-galactosidase activity"/>
    <property type="evidence" value="ECO:0007669"/>
    <property type="project" value="InterPro"/>
</dbReference>
<sequence>MESHLPFLRNSTSGHQLFIKNDQPFLIRGGQLQNSSLSSADYMKGIWPKLAAAHMNTVLGSVTWEMIEPEEGKFNFDELDKVILGARENGLHLILLWFGTFKNALSTYVPKWVKTDMARFPRAMLRKAGGRMQVADAISIFHGEAAKADATAFSRLMQHLKEFDKNHYTVIMVQVENEVGILGDSRDASAIANSRFESPVPQKLIDFFKNNWDSLHDSLKTNLKTFEKTSYGASNSSWESVFGRSQQTDEMFMAYHFALHVEKVAAAGKEVYPLPLYTNVWQDYAGEDTENEHPVVVGGGGDPGDYPSGGGVVNVLDIWRYFAPALSFVSPDIYLNNYPSVCNKYRHGNQTLFIPEQRRDEYGARRIWLAYGSYQALGTSGFGIDTLSLEENPFKKHYDLVAKVSSHILAAHCSPHSSVGFCFDELPETGKDPSPAVTSTFGKWILKIERSFVFGKPGPGFGMVIHQGGAQFLLIGEGFQVKFSSTSSKAVFTGILSFVEKEVIDEKTGEMRTGRTLGGDETRSGAAAVMPGEDPDYGTFPISVTIPARTRIAECEVYALEVEGSHRLPN</sequence>
<dbReference type="GO" id="GO:0005975">
    <property type="term" value="P:carbohydrate metabolic process"/>
    <property type="evidence" value="ECO:0007669"/>
    <property type="project" value="InterPro"/>
</dbReference>
<dbReference type="InterPro" id="IPR040719">
    <property type="entry name" value="DUF5597"/>
</dbReference>
<dbReference type="AlphaFoldDB" id="A0A3D8QA37"/>
<evidence type="ECO:0000259" key="3">
    <source>
        <dbReference type="Pfam" id="PF02449"/>
    </source>
</evidence>
<organism evidence="5 6">
    <name type="scientific">Coleophoma crateriformis</name>
    <dbReference type="NCBI Taxonomy" id="565419"/>
    <lineage>
        <taxon>Eukaryota</taxon>
        <taxon>Fungi</taxon>
        <taxon>Dikarya</taxon>
        <taxon>Ascomycota</taxon>
        <taxon>Pezizomycotina</taxon>
        <taxon>Leotiomycetes</taxon>
        <taxon>Helotiales</taxon>
        <taxon>Dermateaceae</taxon>
        <taxon>Coleophoma</taxon>
    </lineage>
</organism>
<dbReference type="Pfam" id="PF18120">
    <property type="entry name" value="DUF5597"/>
    <property type="match status" value="1"/>
</dbReference>
<gene>
    <name evidence="5" type="ORF">BP5796_12254</name>
</gene>
<dbReference type="EMBL" id="PDLN01000021">
    <property type="protein sequence ID" value="RDW58324.1"/>
    <property type="molecule type" value="Genomic_DNA"/>
</dbReference>
<evidence type="ECO:0000256" key="2">
    <source>
        <dbReference type="ARBA" id="ARBA00023295"/>
    </source>
</evidence>
<dbReference type="GO" id="GO:0009341">
    <property type="term" value="C:beta-galactosidase complex"/>
    <property type="evidence" value="ECO:0007669"/>
    <property type="project" value="InterPro"/>
</dbReference>
<feature type="domain" description="Glycoside hydrolase family 42 N-terminal" evidence="3">
    <location>
        <begin position="50"/>
        <end position="205"/>
    </location>
</feature>
<keyword evidence="2" id="KW-0326">Glycosidase</keyword>
<dbReference type="Gene3D" id="3.20.20.80">
    <property type="entry name" value="Glycosidases"/>
    <property type="match status" value="1"/>
</dbReference>
<evidence type="ECO:0000259" key="4">
    <source>
        <dbReference type="Pfam" id="PF18120"/>
    </source>
</evidence>
<evidence type="ECO:0000313" key="5">
    <source>
        <dbReference type="EMBL" id="RDW58324.1"/>
    </source>
</evidence>
<evidence type="ECO:0008006" key="7">
    <source>
        <dbReference type="Google" id="ProtNLM"/>
    </source>
</evidence>
<name>A0A3D8QA37_9HELO</name>
<dbReference type="OrthoDB" id="1657402at2759"/>
<dbReference type="SUPFAM" id="SSF51445">
    <property type="entry name" value="(Trans)glycosidases"/>
    <property type="match status" value="1"/>
</dbReference>
<evidence type="ECO:0000256" key="1">
    <source>
        <dbReference type="ARBA" id="ARBA00022801"/>
    </source>
</evidence>
<comment type="caution">
    <text evidence="5">The sequence shown here is derived from an EMBL/GenBank/DDBJ whole genome shotgun (WGS) entry which is preliminary data.</text>
</comment>
<dbReference type="Proteomes" id="UP000256328">
    <property type="component" value="Unassembled WGS sequence"/>
</dbReference>
<dbReference type="InterPro" id="IPR013529">
    <property type="entry name" value="Glyco_hydro_42_N"/>
</dbReference>
<proteinExistence type="predicted"/>
<feature type="domain" description="DUF5597" evidence="4">
    <location>
        <begin position="394"/>
        <end position="526"/>
    </location>
</feature>
<dbReference type="Gene3D" id="2.60.220.20">
    <property type="entry name" value="putative beta-Galactosidase from caulobacter crescentus"/>
    <property type="match status" value="1"/>
</dbReference>
<keyword evidence="1" id="KW-0378">Hydrolase</keyword>
<dbReference type="InterPro" id="IPR017853">
    <property type="entry name" value="GH"/>
</dbReference>
<reference evidence="5 6" key="1">
    <citation type="journal article" date="2018" name="IMA Fungus">
        <title>IMA Genome-F 9: Draft genome sequence of Annulohypoxylon stygium, Aspergillus mulundensis, Berkeleyomyces basicola (syn. Thielaviopsis basicola), Ceratocystis smalleyi, two Cercospora beticola strains, Coleophoma cylindrospora, Fusarium fracticaudum, Phialophora cf. hyalina, and Morchella septimelata.</title>
        <authorList>
            <person name="Wingfield B.D."/>
            <person name="Bills G.F."/>
            <person name="Dong Y."/>
            <person name="Huang W."/>
            <person name="Nel W.J."/>
            <person name="Swalarsk-Parry B.S."/>
            <person name="Vaghefi N."/>
            <person name="Wilken P.M."/>
            <person name="An Z."/>
            <person name="de Beer Z.W."/>
            <person name="De Vos L."/>
            <person name="Chen L."/>
            <person name="Duong T.A."/>
            <person name="Gao Y."/>
            <person name="Hammerbacher A."/>
            <person name="Kikkert J.R."/>
            <person name="Li Y."/>
            <person name="Li H."/>
            <person name="Li K."/>
            <person name="Li Q."/>
            <person name="Liu X."/>
            <person name="Ma X."/>
            <person name="Naidoo K."/>
            <person name="Pethybridge S.J."/>
            <person name="Sun J."/>
            <person name="Steenkamp E.T."/>
            <person name="van der Nest M.A."/>
            <person name="van Wyk S."/>
            <person name="Wingfield M.J."/>
            <person name="Xiong C."/>
            <person name="Yue Q."/>
            <person name="Zhang X."/>
        </authorList>
    </citation>
    <scope>NUCLEOTIDE SEQUENCE [LARGE SCALE GENOMIC DNA]</scope>
    <source>
        <strain evidence="5 6">BP5796</strain>
    </source>
</reference>
<keyword evidence="6" id="KW-1185">Reference proteome</keyword>
<evidence type="ECO:0000313" key="6">
    <source>
        <dbReference type="Proteomes" id="UP000256328"/>
    </source>
</evidence>